<accession>A0ABY3ESK0</accession>
<dbReference type="RefSeq" id="WP_144196643.1">
    <property type="nucleotide sequence ID" value="NZ_VCIZ01000002.1"/>
</dbReference>
<proteinExistence type="predicted"/>
<dbReference type="EMBL" id="VCIZ01000002">
    <property type="protein sequence ID" value="TSP13950.1"/>
    <property type="molecule type" value="Genomic_DNA"/>
</dbReference>
<sequence length="224" mass="24670">MNYDDLADRVAADIGMLGAALQGLYLSRMTPGRIVGVADVLQFLSAANGIRSSVNAQIVAKLDAWRQHLLADTDKVELVTQHASKTLAQIGNHMMAQLAQRMRYGKSNEERLLQHMGGAFGQLVQRRFEQVRLTATDAAGREWEASMLARVVAREFAVHSEFVARVSAYREAGIDTAYVTYSDPEHDDYGLAVDLTNEAGLEEIRSRLFHPNTSATLEAHAVQA</sequence>
<organism evidence="1 2">
    <name type="scientific">Cupriavidus campinensis</name>
    <dbReference type="NCBI Taxonomy" id="151783"/>
    <lineage>
        <taxon>Bacteria</taxon>
        <taxon>Pseudomonadati</taxon>
        <taxon>Pseudomonadota</taxon>
        <taxon>Betaproteobacteria</taxon>
        <taxon>Burkholderiales</taxon>
        <taxon>Burkholderiaceae</taxon>
        <taxon>Cupriavidus</taxon>
    </lineage>
</organism>
<name>A0ABY3ESK0_9BURK</name>
<evidence type="ECO:0000313" key="1">
    <source>
        <dbReference type="EMBL" id="TSP13950.1"/>
    </source>
</evidence>
<gene>
    <name evidence="1" type="ORF">FGG12_05610</name>
</gene>
<evidence type="ECO:0000313" key="2">
    <source>
        <dbReference type="Proteomes" id="UP000318943"/>
    </source>
</evidence>
<dbReference type="Proteomes" id="UP000318943">
    <property type="component" value="Unassembled WGS sequence"/>
</dbReference>
<keyword evidence="2" id="KW-1185">Reference proteome</keyword>
<reference evidence="1 2" key="1">
    <citation type="submission" date="2019-05" db="EMBL/GenBank/DDBJ databases">
        <title>Whole genome sequence analysis of Cupriavidus campinensis S14E4C strain.</title>
        <authorList>
            <person name="Abbaszade G."/>
            <person name="Szabo A."/>
            <person name="Toumi M."/>
            <person name="Toth E."/>
        </authorList>
    </citation>
    <scope>NUCLEOTIDE SEQUENCE [LARGE SCALE GENOMIC DNA]</scope>
    <source>
        <strain evidence="1 2">S14E4C</strain>
    </source>
</reference>
<comment type="caution">
    <text evidence="1">The sequence shown here is derived from an EMBL/GenBank/DDBJ whole genome shotgun (WGS) entry which is preliminary data.</text>
</comment>
<protein>
    <submittedName>
        <fullName evidence="1">Uncharacterized protein</fullName>
    </submittedName>
</protein>